<evidence type="ECO:0000313" key="3">
    <source>
        <dbReference type="EMBL" id="MBZ2165660.1"/>
    </source>
</evidence>
<feature type="domain" description="GHMP kinase N-terminal" evidence="2">
    <location>
        <begin position="74"/>
        <end position="160"/>
    </location>
</feature>
<dbReference type="EC" id="2.7.1.169" evidence="1"/>
<comment type="catalytic activity">
    <reaction evidence="1">
        <text>(R)-pantoate + ATP = (R)-4-phosphopantoate + ADP + H(+)</text>
        <dbReference type="Rhea" id="RHEA:28246"/>
        <dbReference type="ChEBI" id="CHEBI:15378"/>
        <dbReference type="ChEBI" id="CHEBI:15980"/>
        <dbReference type="ChEBI" id="CHEBI:30616"/>
        <dbReference type="ChEBI" id="CHEBI:61294"/>
        <dbReference type="ChEBI" id="CHEBI:456216"/>
        <dbReference type="EC" id="2.7.1.169"/>
    </reaction>
</comment>
<sequence length="297" mass="32078">MKCSIFAPSHITGFFEIIDNQNPLKRGSCGAGVAMDKGVITNLKIFDKNSSDSLKTSVTINGEEDVRNTTITFKTIEIMEREFNISKLVEDKSISIDHVLEVPIGAGFGTSAACALGTALSIAKILELDITYNKATSIAHLAEIEMESGLGDVIAEVNGGITLRIKEGAPGFGVTDKMILKKDLYVICKSLGGIETSEIIGDPIHKKRINNTGRNMLSMLLKNPVPEFFLKLSNKFAMETGLLSTEVSDIINILQEESMGASMAMLGNTAFALSETPDTTLDNVIISKIDSYGCRFL</sequence>
<dbReference type="Pfam" id="PF00288">
    <property type="entry name" value="GHMP_kinases_N"/>
    <property type="match status" value="1"/>
</dbReference>
<protein>
    <recommendedName>
        <fullName evidence="1">Pantoate kinase</fullName>
        <shortName evidence="1">PoK</shortName>
        <ecNumber evidence="1">2.7.1.169</ecNumber>
    </recommendedName>
</protein>
<dbReference type="RefSeq" id="WP_223791260.1">
    <property type="nucleotide sequence ID" value="NZ_JAIOUQ010000007.1"/>
</dbReference>
<comment type="caution">
    <text evidence="3">The sequence shown here is derived from an EMBL/GenBank/DDBJ whole genome shotgun (WGS) entry which is preliminary data.</text>
</comment>
<name>A0A8T5UWW9_9EURY</name>
<proteinExistence type="inferred from homology"/>
<evidence type="ECO:0000313" key="4">
    <source>
        <dbReference type="Proteomes" id="UP000825933"/>
    </source>
</evidence>
<dbReference type="PANTHER" id="PTHR42282">
    <property type="entry name" value="PANTOATE KINASE-RELATED"/>
    <property type="match status" value="1"/>
</dbReference>
<dbReference type="InterPro" id="IPR012043">
    <property type="entry name" value="PoK"/>
</dbReference>
<dbReference type="SUPFAM" id="SSF54211">
    <property type="entry name" value="Ribosomal protein S5 domain 2-like"/>
    <property type="match status" value="1"/>
</dbReference>
<keyword evidence="1" id="KW-0067">ATP-binding</keyword>
<dbReference type="InterPro" id="IPR014721">
    <property type="entry name" value="Ribsml_uS5_D2-typ_fold_subgr"/>
</dbReference>
<dbReference type="Gene3D" id="3.30.230.10">
    <property type="match status" value="1"/>
</dbReference>
<dbReference type="PIRSF" id="PIRSF016896">
    <property type="entry name" value="GHMP_arc_MJ0969"/>
    <property type="match status" value="1"/>
</dbReference>
<keyword evidence="1 3" id="KW-0418">Kinase</keyword>
<comment type="similarity">
    <text evidence="1">Belongs to the GHMP kinase family. PoK subfamily.</text>
</comment>
<keyword evidence="4" id="KW-1185">Reference proteome</keyword>
<dbReference type="PANTHER" id="PTHR42282:SF1">
    <property type="entry name" value="PANTOATE KINASE"/>
    <property type="match status" value="1"/>
</dbReference>
<evidence type="ECO:0000256" key="1">
    <source>
        <dbReference type="HAMAP-Rule" id="MF_02223"/>
    </source>
</evidence>
<dbReference type="HAMAP" id="MF_02223">
    <property type="entry name" value="Pantoate_kinase"/>
    <property type="match status" value="1"/>
</dbReference>
<dbReference type="AlphaFoldDB" id="A0A8T5UWW9"/>
<organism evidence="3 4">
    <name type="scientific">Methanobacterium spitsbergense</name>
    <dbReference type="NCBI Taxonomy" id="2874285"/>
    <lineage>
        <taxon>Archaea</taxon>
        <taxon>Methanobacteriati</taxon>
        <taxon>Methanobacteriota</taxon>
        <taxon>Methanomada group</taxon>
        <taxon>Methanobacteria</taxon>
        <taxon>Methanobacteriales</taxon>
        <taxon>Methanobacteriaceae</taxon>
        <taxon>Methanobacterium</taxon>
    </lineage>
</organism>
<keyword evidence="1" id="KW-0173">Coenzyme A biosynthesis</keyword>
<dbReference type="InterPro" id="IPR006204">
    <property type="entry name" value="GHMP_kinase_N_dom"/>
</dbReference>
<dbReference type="EMBL" id="JAIOUQ010000007">
    <property type="protein sequence ID" value="MBZ2165660.1"/>
    <property type="molecule type" value="Genomic_DNA"/>
</dbReference>
<dbReference type="GO" id="GO:0005524">
    <property type="term" value="F:ATP binding"/>
    <property type="evidence" value="ECO:0007669"/>
    <property type="project" value="UniProtKB-KW"/>
</dbReference>
<comment type="function">
    <text evidence="1">Phosphorylates (R)-pantoate to form (R)-4-phosphopantoate in the CoA biosynthesis pathway.</text>
</comment>
<gene>
    <name evidence="3" type="ORF">K8N75_06360</name>
</gene>
<dbReference type="InterPro" id="IPR020568">
    <property type="entry name" value="Ribosomal_Su5_D2-typ_SF"/>
</dbReference>
<accession>A0A8T5UWW9</accession>
<dbReference type="GO" id="GO:0015937">
    <property type="term" value="P:coenzyme A biosynthetic process"/>
    <property type="evidence" value="ECO:0007669"/>
    <property type="project" value="UniProtKB-UniRule"/>
</dbReference>
<dbReference type="GO" id="GO:0016301">
    <property type="term" value="F:kinase activity"/>
    <property type="evidence" value="ECO:0007669"/>
    <property type="project" value="UniProtKB-UniRule"/>
</dbReference>
<evidence type="ECO:0000259" key="2">
    <source>
        <dbReference type="Pfam" id="PF00288"/>
    </source>
</evidence>
<keyword evidence="1" id="KW-0808">Transferase</keyword>
<comment type="pathway">
    <text evidence="1">Cofactor biosynthesis; coenzyme A biosynthesis.</text>
</comment>
<keyword evidence="1" id="KW-0547">Nucleotide-binding</keyword>
<reference evidence="4" key="1">
    <citation type="journal article" date="2022" name="Microbiol. Resour. Announc.">
        <title>Draft Genome Sequence of a Methanogenic Archaeon from West Spitsbergen Permafrost.</title>
        <authorList>
            <person name="Trubitsyn V."/>
            <person name="Rivkina E."/>
            <person name="Shcherbakova V."/>
        </authorList>
    </citation>
    <scope>NUCLEOTIDE SEQUENCE [LARGE SCALE GENOMIC DNA]</scope>
    <source>
        <strain evidence="4">VT</strain>
    </source>
</reference>
<dbReference type="Proteomes" id="UP000825933">
    <property type="component" value="Unassembled WGS sequence"/>
</dbReference>